<dbReference type="GO" id="GO:0000993">
    <property type="term" value="F:RNA polymerase II complex binding"/>
    <property type="evidence" value="ECO:0007669"/>
    <property type="project" value="TreeGrafter"/>
</dbReference>
<feature type="compositionally biased region" description="Basic residues" evidence="1">
    <location>
        <begin position="495"/>
        <end position="505"/>
    </location>
</feature>
<dbReference type="RefSeq" id="XP_005775809.1">
    <property type="nucleotide sequence ID" value="XM_005775752.1"/>
</dbReference>
<feature type="compositionally biased region" description="Low complexity" evidence="1">
    <location>
        <begin position="402"/>
        <end position="417"/>
    </location>
</feature>
<dbReference type="PANTHER" id="PTHR28670:SF1">
    <property type="entry name" value="UV-STIMULATED SCAFFOLD PROTEIN A"/>
    <property type="match status" value="1"/>
</dbReference>
<dbReference type="GO" id="GO:0005694">
    <property type="term" value="C:chromosome"/>
    <property type="evidence" value="ECO:0007669"/>
    <property type="project" value="TreeGrafter"/>
</dbReference>
<feature type="compositionally biased region" description="Acidic residues" evidence="1">
    <location>
        <begin position="280"/>
        <end position="311"/>
    </location>
</feature>
<dbReference type="InterPro" id="IPR018610">
    <property type="entry name" value="UVSSA"/>
</dbReference>
<feature type="region of interest" description="Disordered" evidence="1">
    <location>
        <begin position="277"/>
        <end position="417"/>
    </location>
</feature>
<feature type="compositionally biased region" description="Low complexity" evidence="1">
    <location>
        <begin position="544"/>
        <end position="557"/>
    </location>
</feature>
<feature type="compositionally biased region" description="Basic residues" evidence="1">
    <location>
        <begin position="519"/>
        <end position="532"/>
    </location>
</feature>
<dbReference type="PANTHER" id="PTHR28670">
    <property type="entry name" value="UV-STIMULATED SCAFFOLD PROTEIN A"/>
    <property type="match status" value="1"/>
</dbReference>
<dbReference type="GO" id="GO:0009411">
    <property type="term" value="P:response to UV"/>
    <property type="evidence" value="ECO:0007669"/>
    <property type="project" value="InterPro"/>
</dbReference>
<dbReference type="OMA" id="REMDECF"/>
<reference evidence="2" key="2">
    <citation type="submission" date="2024-10" db="UniProtKB">
        <authorList>
            <consortium name="EnsemblProtists"/>
        </authorList>
    </citation>
    <scope>IDENTIFICATION</scope>
</reference>
<dbReference type="Pfam" id="PF20867">
    <property type="entry name" value="UVSSA_N"/>
    <property type="match status" value="1"/>
</dbReference>
<dbReference type="PaxDb" id="2903-EOD23380"/>
<feature type="compositionally biased region" description="Acidic residues" evidence="1">
    <location>
        <begin position="382"/>
        <end position="392"/>
    </location>
</feature>
<evidence type="ECO:0000313" key="3">
    <source>
        <dbReference type="Proteomes" id="UP000013827"/>
    </source>
</evidence>
<feature type="compositionally biased region" description="Low complexity" evidence="1">
    <location>
        <begin position="472"/>
        <end position="488"/>
    </location>
</feature>
<dbReference type="GO" id="GO:0006283">
    <property type="term" value="P:transcription-coupled nucleotide-excision repair"/>
    <property type="evidence" value="ECO:0007669"/>
    <property type="project" value="TreeGrafter"/>
</dbReference>
<feature type="compositionally biased region" description="Basic and acidic residues" evidence="1">
    <location>
        <begin position="444"/>
        <end position="469"/>
    </location>
</feature>
<feature type="region of interest" description="Disordered" evidence="1">
    <location>
        <begin position="441"/>
        <end position="557"/>
    </location>
</feature>
<dbReference type="Proteomes" id="UP000013827">
    <property type="component" value="Unassembled WGS sequence"/>
</dbReference>
<dbReference type="GeneID" id="17268926"/>
<feature type="compositionally biased region" description="Basic and acidic residues" evidence="1">
    <location>
        <begin position="333"/>
        <end position="345"/>
    </location>
</feature>
<name>A0A0D3JIP5_EMIH1</name>
<proteinExistence type="predicted"/>
<reference evidence="3" key="1">
    <citation type="journal article" date="2013" name="Nature">
        <title>Pan genome of the phytoplankton Emiliania underpins its global distribution.</title>
        <authorList>
            <person name="Read B.A."/>
            <person name="Kegel J."/>
            <person name="Klute M.J."/>
            <person name="Kuo A."/>
            <person name="Lefebvre S.C."/>
            <person name="Maumus F."/>
            <person name="Mayer C."/>
            <person name="Miller J."/>
            <person name="Monier A."/>
            <person name="Salamov A."/>
            <person name="Young J."/>
            <person name="Aguilar M."/>
            <person name="Claverie J.M."/>
            <person name="Frickenhaus S."/>
            <person name="Gonzalez K."/>
            <person name="Herman E.K."/>
            <person name="Lin Y.C."/>
            <person name="Napier J."/>
            <person name="Ogata H."/>
            <person name="Sarno A.F."/>
            <person name="Shmutz J."/>
            <person name="Schroeder D."/>
            <person name="de Vargas C."/>
            <person name="Verret F."/>
            <person name="von Dassow P."/>
            <person name="Valentin K."/>
            <person name="Van de Peer Y."/>
            <person name="Wheeler G."/>
            <person name="Dacks J.B."/>
            <person name="Delwiche C.F."/>
            <person name="Dyhrman S.T."/>
            <person name="Glockner G."/>
            <person name="John U."/>
            <person name="Richards T."/>
            <person name="Worden A.Z."/>
            <person name="Zhang X."/>
            <person name="Grigoriev I.V."/>
            <person name="Allen A.E."/>
            <person name="Bidle K."/>
            <person name="Borodovsky M."/>
            <person name="Bowler C."/>
            <person name="Brownlee C."/>
            <person name="Cock J.M."/>
            <person name="Elias M."/>
            <person name="Gladyshev V.N."/>
            <person name="Groth M."/>
            <person name="Guda C."/>
            <person name="Hadaegh A."/>
            <person name="Iglesias-Rodriguez M.D."/>
            <person name="Jenkins J."/>
            <person name="Jones B.M."/>
            <person name="Lawson T."/>
            <person name="Leese F."/>
            <person name="Lindquist E."/>
            <person name="Lobanov A."/>
            <person name="Lomsadze A."/>
            <person name="Malik S.B."/>
            <person name="Marsh M.E."/>
            <person name="Mackinder L."/>
            <person name="Mock T."/>
            <person name="Mueller-Roeber B."/>
            <person name="Pagarete A."/>
            <person name="Parker M."/>
            <person name="Probert I."/>
            <person name="Quesneville H."/>
            <person name="Raines C."/>
            <person name="Rensing S.A."/>
            <person name="Riano-Pachon D.M."/>
            <person name="Richier S."/>
            <person name="Rokitta S."/>
            <person name="Shiraiwa Y."/>
            <person name="Soanes D.M."/>
            <person name="van der Giezen M."/>
            <person name="Wahlund T.M."/>
            <person name="Williams B."/>
            <person name="Wilson W."/>
            <person name="Wolfe G."/>
            <person name="Wurch L.L."/>
        </authorList>
    </citation>
    <scope>NUCLEOTIDE SEQUENCE</scope>
</reference>
<evidence type="ECO:0008006" key="4">
    <source>
        <dbReference type="Google" id="ProtNLM"/>
    </source>
</evidence>
<dbReference type="EnsemblProtists" id="EOD23380">
    <property type="protein sequence ID" value="EOD23380"/>
    <property type="gene ID" value="EMIHUDRAFT_116487"/>
</dbReference>
<keyword evidence="3" id="KW-1185">Reference proteome</keyword>
<feature type="compositionally biased region" description="Basic and acidic residues" evidence="1">
    <location>
        <begin position="533"/>
        <end position="543"/>
    </location>
</feature>
<dbReference type="InterPro" id="IPR049408">
    <property type="entry name" value="UVSSA_N_a-solenoid_rpt"/>
</dbReference>
<organism evidence="2 3">
    <name type="scientific">Emiliania huxleyi (strain CCMP1516)</name>
    <dbReference type="NCBI Taxonomy" id="280463"/>
    <lineage>
        <taxon>Eukaryota</taxon>
        <taxon>Haptista</taxon>
        <taxon>Haptophyta</taxon>
        <taxon>Prymnesiophyceae</taxon>
        <taxon>Isochrysidales</taxon>
        <taxon>Noelaerhabdaceae</taxon>
        <taxon>Emiliania</taxon>
    </lineage>
</organism>
<protein>
    <recommendedName>
        <fullName evidence="4">UV-stimulated scaffold protein A</fullName>
    </recommendedName>
</protein>
<dbReference type="HOGENOM" id="CLU_522203_0_0_1"/>
<evidence type="ECO:0000256" key="1">
    <source>
        <dbReference type="SAM" id="MobiDB-lite"/>
    </source>
</evidence>
<dbReference type="STRING" id="2903.R1E9J2"/>
<accession>A0A0D3JIP5</accession>
<evidence type="ECO:0000313" key="2">
    <source>
        <dbReference type="EnsemblProtists" id="EOD23380"/>
    </source>
</evidence>
<sequence length="557" mass="58481">MARSDLSAAPRLVDKATRECGQAGSGESAWVALKDFARCSDAHLLAIAGAVWEHLGAPHSQARWQALELCARLWPRSAAFRHALMRDIPTFVQLVCAIAPAASAGRAAAARGGLPPPEHWAKQLHRRGVELIERWHASHGHLPEYRQLDLARRRVCTSAASASASLDDGPQAQRWAEQWQQLRDGGAEASLAEAAAAVVQLGTCVQIMAPVMDEADGADEAAAAASGARGGARGEAAAAAAGQAAAAAGEAAAAARRPRQGGATGEEIAGGAAAAGLEVAAEEMEEEGEEEREETEEETEEEEEEEEEEEAANLAGAPRMHALGAGAVQIDLRQPEQRSEEERAALGEALQGACREALQPAELLLPDGATRTQEGEAAQGEGETDSDSDFEDVPLLPAHSLARTAAASDTPAAAAERAALCGAPRRDGSLCRVAVPPGGVCPFHGERCERDDDGIPLHDEWRQGGERPPEAPAAEGQAAPAPAPARGEVSPPPPRAKRSRPRRSAAARGGLEEVERPRSHPQLHARLARKRPGGAERRAEAARDANAATRARFNNLW</sequence>
<dbReference type="KEGG" id="ehx:EMIHUDRAFT_116487"/>
<dbReference type="AlphaFoldDB" id="A0A0D3JIP5"/>